<dbReference type="EMBL" id="WMKA01000001">
    <property type="protein sequence ID" value="MTG87491.1"/>
    <property type="molecule type" value="Genomic_DNA"/>
</dbReference>
<dbReference type="InterPro" id="IPR050883">
    <property type="entry name" value="PNGase"/>
</dbReference>
<dbReference type="Pfam" id="PF22888">
    <property type="entry name" value="FIMAH"/>
    <property type="match status" value="1"/>
</dbReference>
<organism evidence="4 5">
    <name type="scientific">Cellulosimicrobium composti</name>
    <dbReference type="NCBI Taxonomy" id="2672572"/>
    <lineage>
        <taxon>Bacteria</taxon>
        <taxon>Bacillati</taxon>
        <taxon>Actinomycetota</taxon>
        <taxon>Actinomycetes</taxon>
        <taxon>Micrococcales</taxon>
        <taxon>Promicromonosporaceae</taxon>
        <taxon>Cellulosimicrobium</taxon>
    </lineage>
</organism>
<dbReference type="GO" id="GO:0030246">
    <property type="term" value="F:carbohydrate binding"/>
    <property type="evidence" value="ECO:0007669"/>
    <property type="project" value="InterPro"/>
</dbReference>
<dbReference type="GO" id="GO:0005975">
    <property type="term" value="P:carbohydrate metabolic process"/>
    <property type="evidence" value="ECO:0007669"/>
    <property type="project" value="InterPro"/>
</dbReference>
<evidence type="ECO:0000259" key="3">
    <source>
        <dbReference type="PROSITE" id="PS50022"/>
    </source>
</evidence>
<dbReference type="InterPro" id="IPR005887">
    <property type="entry name" value="GH92_a_mannosidase_put"/>
</dbReference>
<dbReference type="SUPFAM" id="SSF49785">
    <property type="entry name" value="Galactose-binding domain-like"/>
    <property type="match status" value="2"/>
</dbReference>
<feature type="region of interest" description="Disordered" evidence="1">
    <location>
        <begin position="866"/>
        <end position="885"/>
    </location>
</feature>
<dbReference type="Gene3D" id="3.30.2080.10">
    <property type="entry name" value="GH92 mannosidase domain"/>
    <property type="match status" value="1"/>
</dbReference>
<dbReference type="Gene3D" id="1.20.1050.60">
    <property type="entry name" value="alpha-1,2-mannosidase"/>
    <property type="match status" value="1"/>
</dbReference>
<dbReference type="InterPro" id="IPR008979">
    <property type="entry name" value="Galactose-bd-like_sf"/>
</dbReference>
<dbReference type="InterPro" id="IPR005198">
    <property type="entry name" value="Glyco_hydro_76"/>
</dbReference>
<accession>A0A6N7ZDM6</accession>
<proteinExistence type="predicted"/>
<dbReference type="Pfam" id="PF07971">
    <property type="entry name" value="Glyco_hydro_92"/>
    <property type="match status" value="1"/>
</dbReference>
<dbReference type="SUPFAM" id="SSF48208">
    <property type="entry name" value="Six-hairpin glycosidases"/>
    <property type="match status" value="2"/>
</dbReference>
<feature type="compositionally biased region" description="Low complexity" evidence="1">
    <location>
        <begin position="874"/>
        <end position="885"/>
    </location>
</feature>
<evidence type="ECO:0000313" key="4">
    <source>
        <dbReference type="EMBL" id="MTG87491.1"/>
    </source>
</evidence>
<feature type="signal peptide" evidence="2">
    <location>
        <begin position="1"/>
        <end position="43"/>
    </location>
</feature>
<dbReference type="FunFam" id="3.30.2080.10:FF:000001">
    <property type="entry name" value="Alpha-1,2-mannosidase subfamily"/>
    <property type="match status" value="1"/>
</dbReference>
<gene>
    <name evidence="4" type="ORF">GJV82_00740</name>
</gene>
<feature type="region of interest" description="Disordered" evidence="1">
    <location>
        <begin position="44"/>
        <end position="73"/>
    </location>
</feature>
<dbReference type="InterPro" id="IPR012939">
    <property type="entry name" value="Glyco_hydro_92"/>
</dbReference>
<feature type="chain" id="PRO_5026700737" description="F5/8 type C domain-containing protein" evidence="2">
    <location>
        <begin position="44"/>
        <end position="2065"/>
    </location>
</feature>
<dbReference type="PANTHER" id="PTHR12143">
    <property type="entry name" value="PEPTIDE N-GLYCANASE PNGASE -RELATED"/>
    <property type="match status" value="1"/>
</dbReference>
<dbReference type="Gene3D" id="1.50.10.20">
    <property type="match status" value="1"/>
</dbReference>
<comment type="caution">
    <text evidence="4">The sequence shown here is derived from an EMBL/GenBank/DDBJ whole genome shotgun (WGS) entry which is preliminary data.</text>
</comment>
<dbReference type="GO" id="GO:0000224">
    <property type="term" value="F:peptide-N4-(N-acetyl-beta-glucosaminyl)asparagine amidase activity"/>
    <property type="evidence" value="ECO:0007669"/>
    <property type="project" value="TreeGrafter"/>
</dbReference>
<dbReference type="PANTHER" id="PTHR12143:SF43">
    <property type="entry name" value="PUTATIVE-RELATED"/>
    <property type="match status" value="1"/>
</dbReference>
<dbReference type="Gene3D" id="1.20.1610.10">
    <property type="entry name" value="alpha-1,2-mannosidases domains"/>
    <property type="match status" value="1"/>
</dbReference>
<dbReference type="InterPro" id="IPR054470">
    <property type="entry name" value="FIMAH_dom"/>
</dbReference>
<dbReference type="RefSeq" id="WP_155097886.1">
    <property type="nucleotide sequence ID" value="NZ_WMKA01000001.1"/>
</dbReference>
<dbReference type="FunFam" id="1.20.1050.60:FF:000001">
    <property type="entry name" value="Putative alpha-1,2-mannosidase"/>
    <property type="match status" value="1"/>
</dbReference>
<dbReference type="NCBIfam" id="TIGR01180">
    <property type="entry name" value="aman2_put"/>
    <property type="match status" value="1"/>
</dbReference>
<dbReference type="Gene3D" id="2.70.98.10">
    <property type="match status" value="1"/>
</dbReference>
<dbReference type="Pfam" id="PF03663">
    <property type="entry name" value="Glyco_hydro_76"/>
    <property type="match status" value="1"/>
</dbReference>
<dbReference type="InterPro" id="IPR008928">
    <property type="entry name" value="6-hairpin_glycosidase_sf"/>
</dbReference>
<evidence type="ECO:0000256" key="1">
    <source>
        <dbReference type="SAM" id="MobiDB-lite"/>
    </source>
</evidence>
<protein>
    <recommendedName>
        <fullName evidence="3">F5/8 type C domain-containing protein</fullName>
    </recommendedName>
</protein>
<dbReference type="Gene3D" id="2.60.120.260">
    <property type="entry name" value="Galactose-binding domain-like"/>
    <property type="match status" value="2"/>
</dbReference>
<evidence type="ECO:0000256" key="2">
    <source>
        <dbReference type="SAM" id="SignalP"/>
    </source>
</evidence>
<dbReference type="GO" id="GO:0005829">
    <property type="term" value="C:cytosol"/>
    <property type="evidence" value="ECO:0007669"/>
    <property type="project" value="TreeGrafter"/>
</dbReference>
<dbReference type="InterPro" id="IPR041371">
    <property type="entry name" value="GH92_N"/>
</dbReference>
<dbReference type="Pfam" id="PF17678">
    <property type="entry name" value="Glyco_hydro_92N"/>
    <property type="match status" value="1"/>
</dbReference>
<keyword evidence="2" id="KW-0732">Signal</keyword>
<dbReference type="InterPro" id="IPR000421">
    <property type="entry name" value="FA58C"/>
</dbReference>
<feature type="domain" description="F5/8 type C" evidence="3">
    <location>
        <begin position="225"/>
        <end position="377"/>
    </location>
</feature>
<name>A0A6N7ZDM6_9MICO</name>
<evidence type="ECO:0000313" key="5">
    <source>
        <dbReference type="Proteomes" id="UP000440668"/>
    </source>
</evidence>
<reference evidence="4 5" key="1">
    <citation type="submission" date="2019-11" db="EMBL/GenBank/DDBJ databases">
        <title>Cellulosimicrobium composti sp. nov. isolated from a compost.</title>
        <authorList>
            <person name="Yang Y."/>
        </authorList>
    </citation>
    <scope>NUCLEOTIDE SEQUENCE [LARGE SCALE GENOMIC DNA]</scope>
    <source>
        <strain evidence="4 5">BIT-GX5</strain>
    </source>
</reference>
<dbReference type="Proteomes" id="UP000440668">
    <property type="component" value="Unassembled WGS sequence"/>
</dbReference>
<dbReference type="InterPro" id="IPR014718">
    <property type="entry name" value="GH-type_carb-bd"/>
</dbReference>
<dbReference type="PROSITE" id="PS50022">
    <property type="entry name" value="FA58C_3"/>
    <property type="match status" value="1"/>
</dbReference>
<dbReference type="Pfam" id="PF00754">
    <property type="entry name" value="F5_F8_type_C"/>
    <property type="match status" value="1"/>
</dbReference>
<sequence>MSLHRTHPSLLRGPTRPGVAAAVALSLLLSGTTLVTGSVAAHAAPGDLSTSFEEDDPPLDWTSTPEDTADGPRVEGVVGTSVLERSPSTPSGDDVLGGATDELAWEGPFQNGVGSVPGTLEATTTADGDPAQRWAMDAQGETWVQVPMPDLERGVTMRAEATLSGSGRAFLNVYSGSSDVGGTYLTLSDEPRTVTVDVVRPASGGGTPQLQIRTHDAAAVDVVISGTSVRRLVPGTVDFPGDVTDRVAGVTATRENPPDETADKLADGDVATKWLAGARTAQVTYELDAATTVRAYALSSANDAPGRDPRAWTLEGSQDGSAWTTLDERTNQTFSERFQTRAYTVASPGEYRYYRLGITSNSGSDGTQLAELQLATEPLAATDMTAEVGSGPSSAYTAPSEVGWTGLGALHYGGSHTTDGRGYAYAKVLDVDVPVGEETELSYVVFPEAAENDLGYASTYAAIDLAFTDGTYLSELGAVDRHGAGMSPQGQGEAKTLYVNQWNRVVSRIGDVAAGRTIDRVLVGYDNPDGPADFSGWIDDVAVTAEPEQPSAERPSDYVVTTRGTNANGDFSRGNTIPATAVPHGFNFWTPVTDAGSNRWVYEYQNRNDDQNRTAIEAFSLSHEPSPWMGDRQTFQVMPSEASGTPDANRAARALTFSHDAEEARAHYYGVTFDDGLRTEIAPTDHAAIFRFTFTGDESHLIFDNVTSAGGLTLDADAGVVTGYTDVSTPGSSAGMTRMFVYGTVDRPVTGSGRLTGGGGGDVTGYLSFDTSDEKVVHLRLATSLMSVDQARHNLELEISADDTFDTVTDRAQQLWDDTLGVVEVEGASHDDLVSLYSNLYRLSLYPNSGHENVGTAEEPVYRHVVQSSASSDPAPEGTTATETGARVEDGKVYVNNGFWDTYRTAWPAYSLLYPTEAGEMVNGFVQQYRDGGWVSRWSAPGYADSMTGTSSDVAFADAYLKDVPGIDVEAAYDAALKNASTVPPDASVGRKGLDPATFLGYTPTSTHESASWSLEDYLNDYGIATMSKKLLDASGEDDPRRQEYADNHEYYLNRALNYATLFDPATGFLRGRTEDGSWAQSAADFDPEVWGNEFTETDGWNFAFHAVQDGRGLANLLGGPDALGAKLDAFFATPETAAKPGSYGGVIHEMREAKAVRQGQWGLSNQVSHHIPYMYAFAGEPAKTAEIVRTALARSFTGNDMGQGYPGDEDNGEMSAWWLFSALGFYPLQVGSPTYVIGSPLFTRATIHLENGEDLVIEAPDNSAENVYVQGVTVDGVPQSATYLTHDQLADGGTIVFDMGPTPSAWGTGADDAPPSITEGDDLPDPLADVTSTYDVTTDDEGTDVAALTDDTAAAEVAFTTATPGVTFEATGTTARAAMYTLTSAAGDGTDPSAWTLEGSTDGETWTTLDERSGESFASRRETRAFSIAEPGVHRQYRLRVTASTGATTALAEVELLAHAPRVSELDDAITAAVDAGRIPAETAERLGGLVAAAQEAEDAHDADAVRAQLRLLRAAVDTTPTALLDDRTRAELTLLVSQWLTASTGLDEIRAQIGALQRSGDVDAGTAQALVAHVDDAAEQLDGAHAAGVAQALTALRAAIADASADAVSEHARTVLVPLVDALIENPPATQRAASAVRTLMADYDPEKAWWPSSWWNSAVATNTVIDYMERTGDRSYLAQVDRTFERNKAPFPAGEMSSDEILGNFTSRAIDDAAWWGLTWASAYDLTGDQKYLDMSVTIAEYVHGYWDPGTCGGGVWWDAERTYKNAVTNGLYVRLAAELHNRIDGDTVWLERAQTGWDWLRASGMVNEDGLVNDGLTGDCRNNGGTVWSYNQGLAIGAGLELHRATGDAAPLETAVRLADAALASDALVVDGVLTEACDALDRTCDDNGKQFKGIFMRYVMDLVDTTGEARYQEFVDRQAATIWAQDRADGDRLGVRWAGGGTAEHPNVFDWRTQASALGALLAATPQAPQVRAEVQVRCLAGTAYVAVRAHNLGDGPLDVTVTTPFGEKTFADVAGGANGYQSFSSRSGGVEAGTVTVTAVPSGGGPRATQEVAYPARTC</sequence>
<dbReference type="GO" id="GO:0006516">
    <property type="term" value="P:glycoprotein catabolic process"/>
    <property type="evidence" value="ECO:0007669"/>
    <property type="project" value="TreeGrafter"/>
</dbReference>